<proteinExistence type="predicted"/>
<keyword evidence="1" id="KW-0812">Transmembrane</keyword>
<evidence type="ECO:0000256" key="1">
    <source>
        <dbReference type="SAM" id="Phobius"/>
    </source>
</evidence>
<sequence length="53" mass="6125">MDLVVGTTLASKAGSLFLWATFRKTIAHVFTFFFYYIVIPARSKFLKYVSQSR</sequence>
<dbReference type="EMBL" id="BMAC01000815">
    <property type="protein sequence ID" value="GFQ03299.1"/>
    <property type="molecule type" value="Genomic_DNA"/>
</dbReference>
<organism evidence="2 3">
    <name type="scientific">Phtheirospermum japonicum</name>
    <dbReference type="NCBI Taxonomy" id="374723"/>
    <lineage>
        <taxon>Eukaryota</taxon>
        <taxon>Viridiplantae</taxon>
        <taxon>Streptophyta</taxon>
        <taxon>Embryophyta</taxon>
        <taxon>Tracheophyta</taxon>
        <taxon>Spermatophyta</taxon>
        <taxon>Magnoliopsida</taxon>
        <taxon>eudicotyledons</taxon>
        <taxon>Gunneridae</taxon>
        <taxon>Pentapetalae</taxon>
        <taxon>asterids</taxon>
        <taxon>lamiids</taxon>
        <taxon>Lamiales</taxon>
        <taxon>Orobanchaceae</taxon>
        <taxon>Orobanchaceae incertae sedis</taxon>
        <taxon>Phtheirospermum</taxon>
    </lineage>
</organism>
<dbReference type="Proteomes" id="UP000653305">
    <property type="component" value="Unassembled WGS sequence"/>
</dbReference>
<evidence type="ECO:0000313" key="2">
    <source>
        <dbReference type="EMBL" id="GFQ03299.1"/>
    </source>
</evidence>
<evidence type="ECO:0000313" key="3">
    <source>
        <dbReference type="Proteomes" id="UP000653305"/>
    </source>
</evidence>
<accession>A0A830D0E8</accession>
<feature type="transmembrane region" description="Helical" evidence="1">
    <location>
        <begin position="16"/>
        <end position="38"/>
    </location>
</feature>
<comment type="caution">
    <text evidence="2">The sequence shown here is derived from an EMBL/GenBank/DDBJ whole genome shotgun (WGS) entry which is preliminary data.</text>
</comment>
<keyword evidence="3" id="KW-1185">Reference proteome</keyword>
<dbReference type="AlphaFoldDB" id="A0A830D0E8"/>
<keyword evidence="1" id="KW-0472">Membrane</keyword>
<protein>
    <submittedName>
        <fullName evidence="2">Mannan synthase 1</fullName>
    </submittedName>
</protein>
<name>A0A830D0E8_9LAMI</name>
<keyword evidence="1" id="KW-1133">Transmembrane helix</keyword>
<reference evidence="2" key="1">
    <citation type="submission" date="2020-07" db="EMBL/GenBank/DDBJ databases">
        <title>Ethylene signaling mediates host invasion by parasitic plants.</title>
        <authorList>
            <person name="Yoshida S."/>
        </authorList>
    </citation>
    <scope>NUCLEOTIDE SEQUENCE</scope>
    <source>
        <strain evidence="2">Okayama</strain>
    </source>
</reference>
<gene>
    <name evidence="2" type="ORF">PHJA_002473700</name>
</gene>